<feature type="compositionally biased region" description="Low complexity" evidence="1">
    <location>
        <begin position="37"/>
        <end position="47"/>
    </location>
</feature>
<protein>
    <submittedName>
        <fullName evidence="2">Uncharacterized protein</fullName>
    </submittedName>
</protein>
<dbReference type="OrthoDB" id="6783097at2759"/>
<feature type="region of interest" description="Disordered" evidence="1">
    <location>
        <begin position="28"/>
        <end position="64"/>
    </location>
</feature>
<dbReference type="EMBL" id="BMAW01044407">
    <property type="protein sequence ID" value="GFS44396.1"/>
    <property type="molecule type" value="Genomic_DNA"/>
</dbReference>
<evidence type="ECO:0000313" key="2">
    <source>
        <dbReference type="EMBL" id="GFS44396.1"/>
    </source>
</evidence>
<evidence type="ECO:0000313" key="3">
    <source>
        <dbReference type="Proteomes" id="UP000887013"/>
    </source>
</evidence>
<accession>A0A8X6ME34</accession>
<keyword evidence="3" id="KW-1185">Reference proteome</keyword>
<reference evidence="2" key="1">
    <citation type="submission" date="2020-08" db="EMBL/GenBank/DDBJ databases">
        <title>Multicomponent nature underlies the extraordinary mechanical properties of spider dragline silk.</title>
        <authorList>
            <person name="Kono N."/>
            <person name="Nakamura H."/>
            <person name="Mori M."/>
            <person name="Yoshida Y."/>
            <person name="Ohtoshi R."/>
            <person name="Malay A.D."/>
            <person name="Moran D.A.P."/>
            <person name="Tomita M."/>
            <person name="Numata K."/>
            <person name="Arakawa K."/>
        </authorList>
    </citation>
    <scope>NUCLEOTIDE SEQUENCE</scope>
</reference>
<dbReference type="Proteomes" id="UP000887013">
    <property type="component" value="Unassembled WGS sequence"/>
</dbReference>
<evidence type="ECO:0000256" key="1">
    <source>
        <dbReference type="SAM" id="MobiDB-lite"/>
    </source>
</evidence>
<dbReference type="AlphaFoldDB" id="A0A8X6ME34"/>
<comment type="caution">
    <text evidence="2">The sequence shown here is derived from an EMBL/GenBank/DDBJ whole genome shotgun (WGS) entry which is preliminary data.</text>
</comment>
<sequence length="92" mass="10374">MNMRKNYRYFGDKPNCRSPFAKDISLPTNDSAVEMNSSSCPTSSISSDVPGESNPANETETSDLHLREEEDRTLMRKKEMTSCLTKIKMFSG</sequence>
<proteinExistence type="predicted"/>
<gene>
    <name evidence="2" type="ORF">NPIL_598531</name>
</gene>
<name>A0A8X6ME34_NEPPI</name>
<organism evidence="2 3">
    <name type="scientific">Nephila pilipes</name>
    <name type="common">Giant wood spider</name>
    <name type="synonym">Nephila maculata</name>
    <dbReference type="NCBI Taxonomy" id="299642"/>
    <lineage>
        <taxon>Eukaryota</taxon>
        <taxon>Metazoa</taxon>
        <taxon>Ecdysozoa</taxon>
        <taxon>Arthropoda</taxon>
        <taxon>Chelicerata</taxon>
        <taxon>Arachnida</taxon>
        <taxon>Araneae</taxon>
        <taxon>Araneomorphae</taxon>
        <taxon>Entelegynae</taxon>
        <taxon>Araneoidea</taxon>
        <taxon>Nephilidae</taxon>
        <taxon>Nephila</taxon>
    </lineage>
</organism>